<dbReference type="STRING" id="1121950.SAMN02745243_02735"/>
<dbReference type="NCBIfam" id="TIGR01725">
    <property type="entry name" value="phge_HK97_gp10"/>
    <property type="match status" value="1"/>
</dbReference>
<dbReference type="Pfam" id="PF04883">
    <property type="entry name" value="HK97-gp10_like"/>
    <property type="match status" value="1"/>
</dbReference>
<evidence type="ECO:0000313" key="2">
    <source>
        <dbReference type="Proteomes" id="UP000184301"/>
    </source>
</evidence>
<dbReference type="RefSeq" id="WP_073111432.1">
    <property type="nucleotide sequence ID" value="NZ_FQZY01000043.1"/>
</dbReference>
<dbReference type="EMBL" id="FQZY01000043">
    <property type="protein sequence ID" value="SHK33672.1"/>
    <property type="molecule type" value="Genomic_DNA"/>
</dbReference>
<evidence type="ECO:0000313" key="1">
    <source>
        <dbReference type="EMBL" id="SHK33672.1"/>
    </source>
</evidence>
<proteinExistence type="predicted"/>
<protein>
    <submittedName>
        <fullName evidence="1">Phage protein, HK97 gp10 family</fullName>
    </submittedName>
</protein>
<sequence>MIIGEKELNAEFAKLSEYEMKDAISDAISFVQEAAKGECPKVYGDLRESIATDVERKGDYVVGTCYTNKEYGIYVEFGTGPKGQENHAGISPDVAVAYTQSPWWIPEGSQNGEIDREIADMYHMPRYTHKLDGYLEYEKTFRYTEGQPAHPFMYPALADHVDDVLDIIRKDVKKKL</sequence>
<dbReference type="OrthoDB" id="4457835at2"/>
<gene>
    <name evidence="1" type="ORF">SAMN02745243_02735</name>
</gene>
<keyword evidence="2" id="KW-1185">Reference proteome</keyword>
<dbReference type="InterPro" id="IPR010064">
    <property type="entry name" value="HK97-gp10_tail"/>
</dbReference>
<reference evidence="1 2" key="1">
    <citation type="submission" date="2016-11" db="EMBL/GenBank/DDBJ databases">
        <authorList>
            <person name="Jaros S."/>
            <person name="Januszkiewicz K."/>
            <person name="Wedrychowicz H."/>
        </authorList>
    </citation>
    <scope>NUCLEOTIDE SEQUENCE [LARGE SCALE GENOMIC DNA]</scope>
    <source>
        <strain evidence="1 2">DSM 15480</strain>
    </source>
</reference>
<accession>A0A1M6RMJ1</accession>
<organism evidence="1 2">
    <name type="scientific">Hespellia stercorisuis DSM 15480</name>
    <dbReference type="NCBI Taxonomy" id="1121950"/>
    <lineage>
        <taxon>Bacteria</taxon>
        <taxon>Bacillati</taxon>
        <taxon>Bacillota</taxon>
        <taxon>Clostridia</taxon>
        <taxon>Lachnospirales</taxon>
        <taxon>Lachnospiraceae</taxon>
        <taxon>Hespellia</taxon>
    </lineage>
</organism>
<dbReference type="Proteomes" id="UP000184301">
    <property type="component" value="Unassembled WGS sequence"/>
</dbReference>
<name>A0A1M6RMJ1_9FIRM</name>
<dbReference type="AlphaFoldDB" id="A0A1M6RMJ1"/>